<accession>A0A4R2IIS5</accession>
<sequence length="160" mass="17682">MRARAVRHLPSTLDVFATHFPRFPVQPGVLLLDDMVEVARLAVGVDWMLTGADKVRYRRFARPGDEVDIEIETGTHRGRLAGVFPPTGRVLRLTELVLVRIDHSGRLVSLWQESDFYGALVQAGVLAPPGASKPRQARTALRNAVRAARSRIQPRTAGSL</sequence>
<dbReference type="Gene3D" id="3.10.129.10">
    <property type="entry name" value="Hotdog Thioesterase"/>
    <property type="match status" value="1"/>
</dbReference>
<dbReference type="InterPro" id="IPR054545">
    <property type="entry name" value="ApeI-like"/>
</dbReference>
<dbReference type="InterPro" id="IPR029069">
    <property type="entry name" value="HotDog_dom_sf"/>
</dbReference>
<reference evidence="2 3" key="1">
    <citation type="submission" date="2019-03" db="EMBL/GenBank/DDBJ databases">
        <title>Genomic Encyclopedia of Type Strains, Phase IV (KMG-IV): sequencing the most valuable type-strain genomes for metagenomic binning, comparative biology and taxonomic classification.</title>
        <authorList>
            <person name="Goeker M."/>
        </authorList>
    </citation>
    <scope>NUCLEOTIDE SEQUENCE [LARGE SCALE GENOMIC DNA]</scope>
    <source>
        <strain evidence="2 3">DSM 45934</strain>
    </source>
</reference>
<name>A0A4R2IIS5_9PSEU</name>
<evidence type="ECO:0000259" key="1">
    <source>
        <dbReference type="Pfam" id="PF22818"/>
    </source>
</evidence>
<organism evidence="2 3">
    <name type="scientific">Actinocrispum wychmicini</name>
    <dbReference type="NCBI Taxonomy" id="1213861"/>
    <lineage>
        <taxon>Bacteria</taxon>
        <taxon>Bacillati</taxon>
        <taxon>Actinomycetota</taxon>
        <taxon>Actinomycetes</taxon>
        <taxon>Pseudonocardiales</taxon>
        <taxon>Pseudonocardiaceae</taxon>
        <taxon>Actinocrispum</taxon>
    </lineage>
</organism>
<gene>
    <name evidence="2" type="ORF">EV192_12260</name>
</gene>
<dbReference type="InterPro" id="IPR032710">
    <property type="entry name" value="NTF2-like_dom_sf"/>
</dbReference>
<dbReference type="SUPFAM" id="SSF54427">
    <property type="entry name" value="NTF2-like"/>
    <property type="match status" value="1"/>
</dbReference>
<dbReference type="EMBL" id="SLWS01000022">
    <property type="protein sequence ID" value="TCO44803.1"/>
    <property type="molecule type" value="Genomic_DNA"/>
</dbReference>
<protein>
    <submittedName>
        <fullName evidence="2">3-hydroxymyristoyl/3-hydroxydecanoyl-(Acyl carrier protein) dehydratase</fullName>
    </submittedName>
</protein>
<comment type="caution">
    <text evidence="2">The sequence shown here is derived from an EMBL/GenBank/DDBJ whole genome shotgun (WGS) entry which is preliminary data.</text>
</comment>
<dbReference type="AlphaFoldDB" id="A0A4R2IIS5"/>
<dbReference type="SUPFAM" id="SSF54637">
    <property type="entry name" value="Thioesterase/thiol ester dehydrase-isomerase"/>
    <property type="match status" value="1"/>
</dbReference>
<dbReference type="Pfam" id="PF22818">
    <property type="entry name" value="ApeI-like"/>
    <property type="match status" value="1"/>
</dbReference>
<feature type="domain" description="ApeI dehydratase-like" evidence="1">
    <location>
        <begin position="8"/>
        <end position="79"/>
    </location>
</feature>
<evidence type="ECO:0000313" key="3">
    <source>
        <dbReference type="Proteomes" id="UP000295680"/>
    </source>
</evidence>
<keyword evidence="3" id="KW-1185">Reference proteome</keyword>
<proteinExistence type="predicted"/>
<dbReference type="OrthoDB" id="9787658at2"/>
<evidence type="ECO:0000313" key="2">
    <source>
        <dbReference type="EMBL" id="TCO44803.1"/>
    </source>
</evidence>
<dbReference type="Proteomes" id="UP000295680">
    <property type="component" value="Unassembled WGS sequence"/>
</dbReference>